<dbReference type="Pfam" id="PF05238">
    <property type="entry name" value="CENP-N"/>
    <property type="match status" value="1"/>
</dbReference>
<feature type="region of interest" description="Disordered" evidence="1">
    <location>
        <begin position="122"/>
        <end position="144"/>
    </location>
</feature>
<evidence type="ECO:0000313" key="2">
    <source>
        <dbReference type="EMBL" id="KIV97809.1"/>
    </source>
</evidence>
<dbReference type="RefSeq" id="XP_016229383.1">
    <property type="nucleotide sequence ID" value="XM_016365734.1"/>
</dbReference>
<dbReference type="InterPro" id="IPR007902">
    <property type="entry name" value="Chl4/mis15/CENP-N"/>
</dbReference>
<accession>A0A0D1ZUZ5</accession>
<evidence type="ECO:0000313" key="3">
    <source>
        <dbReference type="Proteomes" id="UP000054302"/>
    </source>
</evidence>
<proteinExistence type="predicted"/>
<dbReference type="OMA" id="THCAFER"/>
<dbReference type="GO" id="GO:0034080">
    <property type="term" value="P:CENP-A containing chromatin assembly"/>
    <property type="evidence" value="ECO:0007669"/>
    <property type="project" value="InterPro"/>
</dbReference>
<keyword evidence="3" id="KW-1185">Reference proteome</keyword>
<organism evidence="2 3">
    <name type="scientific">Exophiala mesophila</name>
    <name type="common">Black yeast-like fungus</name>
    <dbReference type="NCBI Taxonomy" id="212818"/>
    <lineage>
        <taxon>Eukaryota</taxon>
        <taxon>Fungi</taxon>
        <taxon>Dikarya</taxon>
        <taxon>Ascomycota</taxon>
        <taxon>Pezizomycotina</taxon>
        <taxon>Eurotiomycetes</taxon>
        <taxon>Chaetothyriomycetidae</taxon>
        <taxon>Chaetothyriales</taxon>
        <taxon>Herpotrichiellaceae</taxon>
        <taxon>Exophiala</taxon>
    </lineage>
</organism>
<sequence>MASKALYKLSRDAIVDLAIQWTTSTNPYLAGNRGFDEAEEEDYLHAPAEDIGALNDFWKNLKTDPDELSKRDVIDRIVDGDWRRGLTLQQYAMIDMAHLEANDTALRWSALKLVPLESEDKQIAQDEGDRGRKRRKLSHDTSEADYPHISAPTFLASLRSEISPLVKAHYHLHRLPAPDDMSIIRLFISTGTAFTPRGARVPRRARHATDSGRVMYIALPGGCPYIYVSVSGSKSSPRQSKGMHDSSGSLSAKLDLVATKRIILEAIPKALSRAQQRWALEPTKLTTKSLRTIRNLKGNGRPGTGGGAYSVYHLDAQVQAEKTTSQVLPPKSRIEAKSEDVEIRFGPENNSQHCALDHFHVTIQDAQKKSVEQDSRPAQDESAQVNLNFSGSDVFHGLRQMAMMGSSYMNLSKVPCWMTGEMGVSSFKV</sequence>
<gene>
    <name evidence="2" type="ORF">PV10_01516</name>
</gene>
<dbReference type="AlphaFoldDB" id="A0A0D1ZUZ5"/>
<dbReference type="Proteomes" id="UP000054302">
    <property type="component" value="Unassembled WGS sequence"/>
</dbReference>
<protein>
    <recommendedName>
        <fullName evidence="4">CHL4 family chromosome segregation protein</fullName>
    </recommendedName>
</protein>
<dbReference type="OrthoDB" id="6585699at2759"/>
<dbReference type="GO" id="GO:0007059">
    <property type="term" value="P:chromosome segregation"/>
    <property type="evidence" value="ECO:0007669"/>
    <property type="project" value="InterPro"/>
</dbReference>
<reference evidence="2 3" key="1">
    <citation type="submission" date="2015-01" db="EMBL/GenBank/DDBJ databases">
        <title>The Genome Sequence of Exophiala mesophila CBS40295.</title>
        <authorList>
            <consortium name="The Broad Institute Genomics Platform"/>
            <person name="Cuomo C."/>
            <person name="de Hoog S."/>
            <person name="Gorbushina A."/>
            <person name="Stielow B."/>
            <person name="Teixiera M."/>
            <person name="Abouelleil A."/>
            <person name="Chapman S.B."/>
            <person name="Priest M."/>
            <person name="Young S.K."/>
            <person name="Wortman J."/>
            <person name="Nusbaum C."/>
            <person name="Birren B."/>
        </authorList>
    </citation>
    <scope>NUCLEOTIDE SEQUENCE [LARGE SCALE GENOMIC DNA]</scope>
    <source>
        <strain evidence="2 3">CBS 40295</strain>
    </source>
</reference>
<dbReference type="HOGENOM" id="CLU_031572_0_0_1"/>
<name>A0A0D1ZUZ5_EXOME</name>
<dbReference type="EMBL" id="KN847520">
    <property type="protein sequence ID" value="KIV97809.1"/>
    <property type="molecule type" value="Genomic_DNA"/>
</dbReference>
<dbReference type="GeneID" id="27319361"/>
<dbReference type="VEuPathDB" id="FungiDB:PV10_01516"/>
<dbReference type="Gene3D" id="3.10.20.720">
    <property type="match status" value="1"/>
</dbReference>
<evidence type="ECO:0008006" key="4">
    <source>
        <dbReference type="Google" id="ProtNLM"/>
    </source>
</evidence>
<evidence type="ECO:0000256" key="1">
    <source>
        <dbReference type="SAM" id="MobiDB-lite"/>
    </source>
</evidence>
<dbReference type="STRING" id="212818.A0A0D1ZUZ5"/>